<keyword evidence="1" id="KW-1185">Reference proteome</keyword>
<evidence type="ECO:0000313" key="1">
    <source>
        <dbReference type="Proteomes" id="UP000887578"/>
    </source>
</evidence>
<dbReference type="Proteomes" id="UP000887578">
    <property type="component" value="Unplaced"/>
</dbReference>
<sequence>MVYTNPTYGPLNITADFTLYDQGNNKTRIINVNNVLSQNLQDNSSAKVLYTDDDQVNENLNNPYNFTAPRDDFDLWVEFDTLSLTFWEGYIDDGSFTIIDGRMFTKDNSCYNTDVFATFAMNLTLSKNNELAGSGIFQGPETSIITYGLNNKYYLFKKPNTTLDASYTLLNGDTKFFLTAYIYPPEVELITVGRFILRENQTLLDEGIPFTPQNNCIYFNEPIEESNQVTHSEFCCQQFENN</sequence>
<name>A0A914PC75_9BILA</name>
<evidence type="ECO:0000313" key="2">
    <source>
        <dbReference type="WBParaSite" id="PDA_v2.g15186.t1"/>
    </source>
</evidence>
<reference evidence="2" key="1">
    <citation type="submission" date="2022-11" db="UniProtKB">
        <authorList>
            <consortium name="WormBaseParasite"/>
        </authorList>
    </citation>
    <scope>IDENTIFICATION</scope>
</reference>
<protein>
    <submittedName>
        <fullName evidence="2">Uncharacterized protein</fullName>
    </submittedName>
</protein>
<proteinExistence type="predicted"/>
<accession>A0A914PC75</accession>
<dbReference type="WBParaSite" id="PDA_v2.g15186.t1">
    <property type="protein sequence ID" value="PDA_v2.g15186.t1"/>
    <property type="gene ID" value="PDA_v2.g15186"/>
</dbReference>
<dbReference type="AlphaFoldDB" id="A0A914PC75"/>
<organism evidence="1 2">
    <name type="scientific">Panagrolaimus davidi</name>
    <dbReference type="NCBI Taxonomy" id="227884"/>
    <lineage>
        <taxon>Eukaryota</taxon>
        <taxon>Metazoa</taxon>
        <taxon>Ecdysozoa</taxon>
        <taxon>Nematoda</taxon>
        <taxon>Chromadorea</taxon>
        <taxon>Rhabditida</taxon>
        <taxon>Tylenchina</taxon>
        <taxon>Panagrolaimomorpha</taxon>
        <taxon>Panagrolaimoidea</taxon>
        <taxon>Panagrolaimidae</taxon>
        <taxon>Panagrolaimus</taxon>
    </lineage>
</organism>